<evidence type="ECO:0000256" key="2">
    <source>
        <dbReference type="ARBA" id="ARBA00022679"/>
    </source>
</evidence>
<protein>
    <submittedName>
        <fullName evidence="5">Putative methyltransferase</fullName>
    </submittedName>
</protein>
<evidence type="ECO:0000256" key="3">
    <source>
        <dbReference type="SAM" id="MobiDB-lite"/>
    </source>
</evidence>
<dbReference type="Pfam" id="PF01555">
    <property type="entry name" value="N6_N4_Mtase"/>
    <property type="match status" value="1"/>
</dbReference>
<dbReference type="SUPFAM" id="SSF53335">
    <property type="entry name" value="S-adenosyl-L-methionine-dependent methyltransferases"/>
    <property type="match status" value="1"/>
</dbReference>
<evidence type="ECO:0000313" key="5">
    <source>
        <dbReference type="EMBL" id="QJA58955.1"/>
    </source>
</evidence>
<reference evidence="5" key="1">
    <citation type="submission" date="2020-03" db="EMBL/GenBank/DDBJ databases">
        <title>The deep terrestrial virosphere.</title>
        <authorList>
            <person name="Holmfeldt K."/>
            <person name="Nilsson E."/>
            <person name="Simone D."/>
            <person name="Lopez-Fernandez M."/>
            <person name="Wu X."/>
            <person name="de Brujin I."/>
            <person name="Lundin D."/>
            <person name="Andersson A."/>
            <person name="Bertilsson S."/>
            <person name="Dopson M."/>
        </authorList>
    </citation>
    <scope>NUCLEOTIDE SEQUENCE</scope>
    <source>
        <strain evidence="5">MM415B01380</strain>
    </source>
</reference>
<dbReference type="InterPro" id="IPR029063">
    <property type="entry name" value="SAM-dependent_MTases_sf"/>
</dbReference>
<name>A0A6M3INS7_9ZZZZ</name>
<dbReference type="InterPro" id="IPR001091">
    <property type="entry name" value="RM_Methyltransferase"/>
</dbReference>
<feature type="region of interest" description="Disordered" evidence="3">
    <location>
        <begin position="211"/>
        <end position="237"/>
    </location>
</feature>
<dbReference type="AlphaFoldDB" id="A0A6M3INS7"/>
<gene>
    <name evidence="5" type="ORF">MM415B01380_0012</name>
</gene>
<keyword evidence="2 5" id="KW-0808">Transferase</keyword>
<feature type="domain" description="DNA methylase N-4/N-6" evidence="4">
    <location>
        <begin position="7"/>
        <end position="401"/>
    </location>
</feature>
<feature type="compositionally biased region" description="Basic and acidic residues" evidence="3">
    <location>
        <begin position="211"/>
        <end position="227"/>
    </location>
</feature>
<dbReference type="PRINTS" id="PR00508">
    <property type="entry name" value="S21N4MTFRASE"/>
</dbReference>
<keyword evidence="1 5" id="KW-0489">Methyltransferase</keyword>
<sequence length="436" mass="47377">MLEAESIDALVTDPPAGIAFMGKKWDGDKGGRKQWIAWMTGVMGEVYRVMKPGAHGLVWALPRTSHWTATALEDAGFEIRDICLHIFGTGFPKSHNVGKAIDQLRGNDREKYGISKDKKYSSSGVTTGATLGGISGGYNYKSKFELTKGTSEWEGWGTALKPAAEHWILIRKPISEKTIAANVLKWGVGGINIDGCRVAHDEPIRPMKAQARGDKVYGQGGRHESTTELKPVGRWPANITHDGSEEVLELFPQTTSGEWHGQPRPKSSNINYAASGAPIYWRGDSGSAARFFYCAKSSKRDRDEGCEELAETTHQSGMGGAMPVDDNGKERDRFKVTSRNNHPTVKATALMRWLCRLITPPNGIILDPFMGSGSTGKAATLEGFNFIGIEQDTEYLAIAEKRIAHVVQQPSLFVPSNKTPGAASDSIAKSKGSPTS</sequence>
<evidence type="ECO:0000256" key="1">
    <source>
        <dbReference type="ARBA" id="ARBA00022603"/>
    </source>
</evidence>
<dbReference type="EMBL" id="MT141348">
    <property type="protein sequence ID" value="QJA58955.1"/>
    <property type="molecule type" value="Genomic_DNA"/>
</dbReference>
<organism evidence="5">
    <name type="scientific">viral metagenome</name>
    <dbReference type="NCBI Taxonomy" id="1070528"/>
    <lineage>
        <taxon>unclassified sequences</taxon>
        <taxon>metagenomes</taxon>
        <taxon>organismal metagenomes</taxon>
    </lineage>
</organism>
<dbReference type="GO" id="GO:0008170">
    <property type="term" value="F:N-methyltransferase activity"/>
    <property type="evidence" value="ECO:0007669"/>
    <property type="project" value="InterPro"/>
</dbReference>
<dbReference type="GO" id="GO:0003677">
    <property type="term" value="F:DNA binding"/>
    <property type="evidence" value="ECO:0007669"/>
    <property type="project" value="InterPro"/>
</dbReference>
<accession>A0A6M3INS7</accession>
<dbReference type="Gene3D" id="3.40.50.150">
    <property type="entry name" value="Vaccinia Virus protein VP39"/>
    <property type="match status" value="2"/>
</dbReference>
<dbReference type="InterPro" id="IPR002941">
    <property type="entry name" value="DNA_methylase_N4/N6"/>
</dbReference>
<evidence type="ECO:0000259" key="4">
    <source>
        <dbReference type="Pfam" id="PF01555"/>
    </source>
</evidence>
<proteinExistence type="predicted"/>
<feature type="region of interest" description="Disordered" evidence="3">
    <location>
        <begin position="414"/>
        <end position="436"/>
    </location>
</feature>
<dbReference type="GO" id="GO:0032259">
    <property type="term" value="P:methylation"/>
    <property type="evidence" value="ECO:0007669"/>
    <property type="project" value="UniProtKB-KW"/>
</dbReference>